<feature type="compositionally biased region" description="Polar residues" evidence="1">
    <location>
        <begin position="18"/>
        <end position="32"/>
    </location>
</feature>
<feature type="region of interest" description="Disordered" evidence="1">
    <location>
        <begin position="1"/>
        <end position="32"/>
    </location>
</feature>
<dbReference type="GeneID" id="26249523"/>
<dbReference type="EMBL" id="KI968790">
    <property type="protein sequence ID" value="EUN23289.1"/>
    <property type="molecule type" value="Genomic_DNA"/>
</dbReference>
<reference evidence="2 3" key="1">
    <citation type="journal article" date="2013" name="PLoS Genet.">
        <title>Comparative genome structure, secondary metabolite, and effector coding capacity across Cochliobolus pathogens.</title>
        <authorList>
            <person name="Condon B.J."/>
            <person name="Leng Y."/>
            <person name="Wu D."/>
            <person name="Bushley K.E."/>
            <person name="Ohm R.A."/>
            <person name="Otillar R."/>
            <person name="Martin J."/>
            <person name="Schackwitz W."/>
            <person name="Grimwood J."/>
            <person name="MohdZainudin N."/>
            <person name="Xue C."/>
            <person name="Wang R."/>
            <person name="Manning V.A."/>
            <person name="Dhillon B."/>
            <person name="Tu Z.J."/>
            <person name="Steffenson B.J."/>
            <person name="Salamov A."/>
            <person name="Sun H."/>
            <person name="Lowry S."/>
            <person name="LaButti K."/>
            <person name="Han J."/>
            <person name="Copeland A."/>
            <person name="Lindquist E."/>
            <person name="Barry K."/>
            <person name="Schmutz J."/>
            <person name="Baker S.E."/>
            <person name="Ciuffetti L.M."/>
            <person name="Grigoriev I.V."/>
            <person name="Zhong S."/>
            <person name="Turgeon B.G."/>
        </authorList>
    </citation>
    <scope>NUCLEOTIDE SEQUENCE [LARGE SCALE GENOMIC DNA]</scope>
    <source>
        <strain evidence="2 3">FI3</strain>
    </source>
</reference>
<protein>
    <submittedName>
        <fullName evidence="2">Uncharacterized protein</fullName>
    </submittedName>
</protein>
<dbReference type="HOGENOM" id="CLU_202717_0_0_1"/>
<proteinExistence type="predicted"/>
<dbReference type="RefSeq" id="XP_014552867.1">
    <property type="nucleotide sequence ID" value="XM_014697381.1"/>
</dbReference>
<evidence type="ECO:0000313" key="2">
    <source>
        <dbReference type="EMBL" id="EUN23289.1"/>
    </source>
</evidence>
<name>W7E845_BIPV3</name>
<gene>
    <name evidence="2" type="ORF">COCVIDRAFT_109086</name>
</gene>
<dbReference type="AlphaFoldDB" id="W7E845"/>
<dbReference type="Proteomes" id="UP000054337">
    <property type="component" value="Unassembled WGS sequence"/>
</dbReference>
<accession>W7E845</accession>
<evidence type="ECO:0000256" key="1">
    <source>
        <dbReference type="SAM" id="MobiDB-lite"/>
    </source>
</evidence>
<evidence type="ECO:0000313" key="3">
    <source>
        <dbReference type="Proteomes" id="UP000054337"/>
    </source>
</evidence>
<keyword evidence="3" id="KW-1185">Reference proteome</keyword>
<sequence>MHPGRIRTVNSDEGAVNTRKNASISMTTPRPVRRSSSVTGLLYHISASQRIPLRISYDTALKYVFVKNGES</sequence>
<organism evidence="2 3">
    <name type="scientific">Bipolaris victoriae (strain FI3)</name>
    <name type="common">Victoria blight of oats agent</name>
    <name type="synonym">Cochliobolus victoriae</name>
    <dbReference type="NCBI Taxonomy" id="930091"/>
    <lineage>
        <taxon>Eukaryota</taxon>
        <taxon>Fungi</taxon>
        <taxon>Dikarya</taxon>
        <taxon>Ascomycota</taxon>
        <taxon>Pezizomycotina</taxon>
        <taxon>Dothideomycetes</taxon>
        <taxon>Pleosporomycetidae</taxon>
        <taxon>Pleosporales</taxon>
        <taxon>Pleosporineae</taxon>
        <taxon>Pleosporaceae</taxon>
        <taxon>Bipolaris</taxon>
    </lineage>
</organism>